<dbReference type="Gene3D" id="3.40.50.2300">
    <property type="match status" value="1"/>
</dbReference>
<evidence type="ECO:0000313" key="4">
    <source>
        <dbReference type="EMBL" id="MBB6004385.1"/>
    </source>
</evidence>
<organism evidence="4 5">
    <name type="scientific">Arcicella rosea</name>
    <dbReference type="NCBI Taxonomy" id="502909"/>
    <lineage>
        <taxon>Bacteria</taxon>
        <taxon>Pseudomonadati</taxon>
        <taxon>Bacteroidota</taxon>
        <taxon>Cytophagia</taxon>
        <taxon>Cytophagales</taxon>
        <taxon>Flectobacillaceae</taxon>
        <taxon>Arcicella</taxon>
    </lineage>
</organism>
<comment type="caution">
    <text evidence="4">The sequence shown here is derived from an EMBL/GenBank/DDBJ whole genome shotgun (WGS) entry which is preliminary data.</text>
</comment>
<sequence>MKTTKKVFLIEDDQDDQWFFKDALSKINKVCFWGLAQNGNEALKQLKEADLLPDIIFSDVNMPIMGGVECYMNILKNPETKNIPVVFLTNDMSNIEKVLQLGACAFINKPSDEKTLRLKIQQVIRQEFYINPFATNNYLQSSFKGLGLAQNVQIPKPLNVNI</sequence>
<dbReference type="InterPro" id="IPR001789">
    <property type="entry name" value="Sig_transdc_resp-reg_receiver"/>
</dbReference>
<dbReference type="Pfam" id="PF00072">
    <property type="entry name" value="Response_reg"/>
    <property type="match status" value="1"/>
</dbReference>
<keyword evidence="1 2" id="KW-0597">Phosphoprotein</keyword>
<dbReference type="SUPFAM" id="SSF52172">
    <property type="entry name" value="CheY-like"/>
    <property type="match status" value="1"/>
</dbReference>
<protein>
    <submittedName>
        <fullName evidence="4">CheY-like chemotaxis protein</fullName>
    </submittedName>
</protein>
<dbReference type="InterPro" id="IPR050595">
    <property type="entry name" value="Bact_response_regulator"/>
</dbReference>
<evidence type="ECO:0000256" key="2">
    <source>
        <dbReference type="PROSITE-ProRule" id="PRU00169"/>
    </source>
</evidence>
<feature type="modified residue" description="4-aspartylphosphate" evidence="2">
    <location>
        <position position="59"/>
    </location>
</feature>
<dbReference type="PANTHER" id="PTHR44591">
    <property type="entry name" value="STRESS RESPONSE REGULATOR PROTEIN 1"/>
    <property type="match status" value="1"/>
</dbReference>
<dbReference type="PANTHER" id="PTHR44591:SF3">
    <property type="entry name" value="RESPONSE REGULATORY DOMAIN-CONTAINING PROTEIN"/>
    <property type="match status" value="1"/>
</dbReference>
<dbReference type="SMART" id="SM00448">
    <property type="entry name" value="REC"/>
    <property type="match status" value="1"/>
</dbReference>
<dbReference type="EMBL" id="JACHKT010000023">
    <property type="protein sequence ID" value="MBB6004385.1"/>
    <property type="molecule type" value="Genomic_DNA"/>
</dbReference>
<evidence type="ECO:0000313" key="5">
    <source>
        <dbReference type="Proteomes" id="UP000524404"/>
    </source>
</evidence>
<evidence type="ECO:0000256" key="1">
    <source>
        <dbReference type="ARBA" id="ARBA00022553"/>
    </source>
</evidence>
<name>A0A841EME8_9BACT</name>
<proteinExistence type="predicted"/>
<gene>
    <name evidence="4" type="ORF">HNP25_003048</name>
</gene>
<accession>A0A841EME8</accession>
<keyword evidence="5" id="KW-1185">Reference proteome</keyword>
<reference evidence="4 5" key="1">
    <citation type="submission" date="2020-08" db="EMBL/GenBank/DDBJ databases">
        <title>Functional genomics of gut bacteria from endangered species of beetles.</title>
        <authorList>
            <person name="Carlos-Shanley C."/>
        </authorList>
    </citation>
    <scope>NUCLEOTIDE SEQUENCE [LARGE SCALE GENOMIC DNA]</scope>
    <source>
        <strain evidence="4 5">S00070</strain>
    </source>
</reference>
<dbReference type="InterPro" id="IPR011006">
    <property type="entry name" value="CheY-like_superfamily"/>
</dbReference>
<evidence type="ECO:0000259" key="3">
    <source>
        <dbReference type="PROSITE" id="PS50110"/>
    </source>
</evidence>
<dbReference type="RefSeq" id="WP_184135349.1">
    <property type="nucleotide sequence ID" value="NZ_JACHKT010000023.1"/>
</dbReference>
<dbReference type="Proteomes" id="UP000524404">
    <property type="component" value="Unassembled WGS sequence"/>
</dbReference>
<dbReference type="GO" id="GO:0000160">
    <property type="term" value="P:phosphorelay signal transduction system"/>
    <property type="evidence" value="ECO:0007669"/>
    <property type="project" value="InterPro"/>
</dbReference>
<dbReference type="AlphaFoldDB" id="A0A841EME8"/>
<feature type="domain" description="Response regulatory" evidence="3">
    <location>
        <begin position="6"/>
        <end position="124"/>
    </location>
</feature>
<dbReference type="PROSITE" id="PS50110">
    <property type="entry name" value="RESPONSE_REGULATORY"/>
    <property type="match status" value="1"/>
</dbReference>